<dbReference type="EMBL" id="MCGO01000140">
    <property type="protein sequence ID" value="ORY24652.1"/>
    <property type="molecule type" value="Genomic_DNA"/>
</dbReference>
<comment type="pathway">
    <text evidence="4">Glycan metabolism; heparan sulfate biosynthesis.</text>
</comment>
<dbReference type="PANTHER" id="PTHR46025:SF3">
    <property type="entry name" value="XYLOSYLTRANSFERASE OXT"/>
    <property type="match status" value="1"/>
</dbReference>
<dbReference type="STRING" id="329046.A0A1Y2AQ47"/>
<keyword evidence="7" id="KW-0328">Glycosyltransferase</keyword>
<proteinExistence type="inferred from homology"/>
<evidence type="ECO:0000256" key="14">
    <source>
        <dbReference type="ARBA" id="ARBA00023034"/>
    </source>
</evidence>
<evidence type="ECO:0000256" key="12">
    <source>
        <dbReference type="ARBA" id="ARBA00022968"/>
    </source>
</evidence>
<dbReference type="OrthoDB" id="2019572at2759"/>
<keyword evidence="21" id="KW-1185">Reference proteome</keyword>
<comment type="subcellular location">
    <subcellularLocation>
        <location evidence="2">Endoplasmic reticulum membrane</location>
        <topology evidence="2">Single-pass type II membrane protein</topology>
    </subcellularLocation>
    <subcellularLocation>
        <location evidence="1">Golgi apparatus membrane</location>
        <topology evidence="1">Single-pass type II membrane protein</topology>
    </subcellularLocation>
</comment>
<dbReference type="UniPathway" id="UPA00755"/>
<dbReference type="GO" id="GO:0000139">
    <property type="term" value="C:Golgi membrane"/>
    <property type="evidence" value="ECO:0007669"/>
    <property type="project" value="UniProtKB-SubCell"/>
</dbReference>
<dbReference type="GO" id="GO:0015012">
    <property type="term" value="P:heparan sulfate proteoglycan biosynthetic process"/>
    <property type="evidence" value="ECO:0007669"/>
    <property type="project" value="UniProtKB-UniPathway"/>
</dbReference>
<evidence type="ECO:0000313" key="20">
    <source>
        <dbReference type="EMBL" id="ORY24652.1"/>
    </source>
</evidence>
<accession>A0A1Y2AQ47</accession>
<sequence>MQHSTSTRFSTTGSLPHQNASLNSIQRQRIRFFHRYQSERYHSLIESRFPGDFEEEQTRRLACFIAAEGSNPLANLSDTRLINMIDRLAYFKEILPAIQSRSLPARIPSPQEVRNIKDRALYRHLKSDGSKRKYKLAYLLMIHGDITTMPDVRQLIEELDDGSAVFLIHVDKKSEDLKAAVIDMIASREKALKSQLKKTNGEINSWDPTDVPGNVFMTSKSYEISWGHGSLMWCQLNGFWELLDLAEWEYVINLSASDYPLRKSREIAHILSQPKYKGRNHMDSWHVNTALAKRLLPFLHLKSPMFAEITVRHIDELGVMLPPFPRWTYVKHHQWMILTREFIEFLRSSDTVAHAFAYFEHTLIPDESFLGSVLKSFPQFKKKLSSSKRYVKWLPKQPHPEVLGLEAAESIGRRAGTA</sequence>
<protein>
    <recommendedName>
        <fullName evidence="6">protein xylosyltransferase</fullName>
        <ecNumber evidence="6">2.4.2.26</ecNumber>
    </recommendedName>
    <alternativeName>
        <fullName evidence="18">Peptide O-xylosyltransferase</fullName>
    </alternativeName>
</protein>
<evidence type="ECO:0000256" key="3">
    <source>
        <dbReference type="ARBA" id="ARBA00004840"/>
    </source>
</evidence>
<dbReference type="AlphaFoldDB" id="A0A1Y2AQ47"/>
<comment type="caution">
    <text evidence="20">The sequence shown here is derived from an EMBL/GenBank/DDBJ whole genome shotgun (WGS) entry which is preliminary data.</text>
</comment>
<evidence type="ECO:0000256" key="17">
    <source>
        <dbReference type="ARBA" id="ARBA00023180"/>
    </source>
</evidence>
<organism evidence="20 21">
    <name type="scientific">Rhizoclosmatium globosum</name>
    <dbReference type="NCBI Taxonomy" id="329046"/>
    <lineage>
        <taxon>Eukaryota</taxon>
        <taxon>Fungi</taxon>
        <taxon>Fungi incertae sedis</taxon>
        <taxon>Chytridiomycota</taxon>
        <taxon>Chytridiomycota incertae sedis</taxon>
        <taxon>Chytridiomycetes</taxon>
        <taxon>Chytridiales</taxon>
        <taxon>Chytriomycetaceae</taxon>
        <taxon>Rhizoclosmatium</taxon>
    </lineage>
</organism>
<evidence type="ECO:0000256" key="4">
    <source>
        <dbReference type="ARBA" id="ARBA00005093"/>
    </source>
</evidence>
<evidence type="ECO:0000256" key="18">
    <source>
        <dbReference type="ARBA" id="ARBA00042865"/>
    </source>
</evidence>
<evidence type="ECO:0000256" key="15">
    <source>
        <dbReference type="ARBA" id="ARBA00023136"/>
    </source>
</evidence>
<evidence type="ECO:0000256" key="2">
    <source>
        <dbReference type="ARBA" id="ARBA00004648"/>
    </source>
</evidence>
<keyword evidence="8" id="KW-0808">Transferase</keyword>
<dbReference type="InterPro" id="IPR003406">
    <property type="entry name" value="Glyco_trans_14"/>
</dbReference>
<keyword evidence="12" id="KW-0735">Signal-anchor</keyword>
<dbReference type="Proteomes" id="UP000193642">
    <property type="component" value="Unassembled WGS sequence"/>
</dbReference>
<name>A0A1Y2AQ47_9FUNG</name>
<evidence type="ECO:0000256" key="13">
    <source>
        <dbReference type="ARBA" id="ARBA00022989"/>
    </source>
</evidence>
<evidence type="ECO:0000256" key="19">
    <source>
        <dbReference type="ARBA" id="ARBA00047847"/>
    </source>
</evidence>
<evidence type="ECO:0000313" key="21">
    <source>
        <dbReference type="Proteomes" id="UP000193642"/>
    </source>
</evidence>
<dbReference type="PANTHER" id="PTHR46025">
    <property type="entry name" value="XYLOSYLTRANSFERASE OXT"/>
    <property type="match status" value="1"/>
</dbReference>
<keyword evidence="10" id="KW-0479">Metal-binding</keyword>
<keyword evidence="14" id="KW-0333">Golgi apparatus</keyword>
<keyword evidence="13" id="KW-1133">Transmembrane helix</keyword>
<gene>
    <name evidence="20" type="ORF">BCR33DRAFT_860184</name>
</gene>
<evidence type="ECO:0000256" key="10">
    <source>
        <dbReference type="ARBA" id="ARBA00022723"/>
    </source>
</evidence>
<evidence type="ECO:0000256" key="11">
    <source>
        <dbReference type="ARBA" id="ARBA00022824"/>
    </source>
</evidence>
<dbReference type="UniPathway" id="UPA00756"/>
<evidence type="ECO:0000256" key="5">
    <source>
        <dbReference type="ARBA" id="ARBA00010195"/>
    </source>
</evidence>
<dbReference type="GO" id="GO:0005789">
    <property type="term" value="C:endoplasmic reticulum membrane"/>
    <property type="evidence" value="ECO:0007669"/>
    <property type="project" value="UniProtKB-SubCell"/>
</dbReference>
<comment type="pathway">
    <text evidence="3">Glycan metabolism; chondroitin sulfate biosynthesis.</text>
</comment>
<keyword evidence="16" id="KW-1015">Disulfide bond</keyword>
<dbReference type="GO" id="GO:0030158">
    <property type="term" value="F:protein xylosyltransferase activity"/>
    <property type="evidence" value="ECO:0007669"/>
    <property type="project" value="UniProtKB-EC"/>
</dbReference>
<comment type="similarity">
    <text evidence="5">Belongs to the glycosyltransferase 14 family. XylT subfamily.</text>
</comment>
<keyword evidence="17" id="KW-0325">Glycoprotein</keyword>
<comment type="catalytic activity">
    <reaction evidence="19">
        <text>UDP-alpha-D-xylose + L-seryl-[protein] = 3-O-(beta-D-xylosyl)-L-seryl-[protein] + UDP + H(+)</text>
        <dbReference type="Rhea" id="RHEA:50192"/>
        <dbReference type="Rhea" id="RHEA-COMP:9863"/>
        <dbReference type="Rhea" id="RHEA-COMP:12567"/>
        <dbReference type="ChEBI" id="CHEBI:15378"/>
        <dbReference type="ChEBI" id="CHEBI:29999"/>
        <dbReference type="ChEBI" id="CHEBI:57632"/>
        <dbReference type="ChEBI" id="CHEBI:58223"/>
        <dbReference type="ChEBI" id="CHEBI:132085"/>
        <dbReference type="EC" id="2.4.2.26"/>
    </reaction>
</comment>
<evidence type="ECO:0000256" key="8">
    <source>
        <dbReference type="ARBA" id="ARBA00022679"/>
    </source>
</evidence>
<dbReference type="GO" id="GO:0046872">
    <property type="term" value="F:metal ion binding"/>
    <property type="evidence" value="ECO:0007669"/>
    <property type="project" value="UniProtKB-KW"/>
</dbReference>
<dbReference type="GO" id="GO:0050650">
    <property type="term" value="P:chondroitin sulfate proteoglycan biosynthetic process"/>
    <property type="evidence" value="ECO:0007669"/>
    <property type="project" value="TreeGrafter"/>
</dbReference>
<evidence type="ECO:0000256" key="7">
    <source>
        <dbReference type="ARBA" id="ARBA00022676"/>
    </source>
</evidence>
<dbReference type="InterPro" id="IPR043538">
    <property type="entry name" value="XYLT"/>
</dbReference>
<evidence type="ECO:0000256" key="16">
    <source>
        <dbReference type="ARBA" id="ARBA00023157"/>
    </source>
</evidence>
<evidence type="ECO:0000256" key="1">
    <source>
        <dbReference type="ARBA" id="ARBA00004323"/>
    </source>
</evidence>
<keyword evidence="15" id="KW-0472">Membrane</keyword>
<evidence type="ECO:0000256" key="9">
    <source>
        <dbReference type="ARBA" id="ARBA00022692"/>
    </source>
</evidence>
<reference evidence="20 21" key="1">
    <citation type="submission" date="2016-07" db="EMBL/GenBank/DDBJ databases">
        <title>Pervasive Adenine N6-methylation of Active Genes in Fungi.</title>
        <authorList>
            <consortium name="DOE Joint Genome Institute"/>
            <person name="Mondo S.J."/>
            <person name="Dannebaum R.O."/>
            <person name="Kuo R.C."/>
            <person name="Labutti K."/>
            <person name="Haridas S."/>
            <person name="Kuo A."/>
            <person name="Salamov A."/>
            <person name="Ahrendt S.R."/>
            <person name="Lipzen A."/>
            <person name="Sullivan W."/>
            <person name="Andreopoulos W.B."/>
            <person name="Clum A."/>
            <person name="Lindquist E."/>
            <person name="Daum C."/>
            <person name="Ramamoorthy G.K."/>
            <person name="Gryganskyi A."/>
            <person name="Culley D."/>
            <person name="Magnuson J.K."/>
            <person name="James T.Y."/>
            <person name="O'Malley M.A."/>
            <person name="Stajich J.E."/>
            <person name="Spatafora J.W."/>
            <person name="Visel A."/>
            <person name="Grigoriev I.V."/>
        </authorList>
    </citation>
    <scope>NUCLEOTIDE SEQUENCE [LARGE SCALE GENOMIC DNA]</scope>
    <source>
        <strain evidence="20 21">JEL800</strain>
    </source>
</reference>
<evidence type="ECO:0000256" key="6">
    <source>
        <dbReference type="ARBA" id="ARBA00011972"/>
    </source>
</evidence>
<keyword evidence="9" id="KW-0812">Transmembrane</keyword>
<dbReference type="EC" id="2.4.2.26" evidence="6"/>
<dbReference type="Pfam" id="PF02485">
    <property type="entry name" value="Branch"/>
    <property type="match status" value="1"/>
</dbReference>
<keyword evidence="11" id="KW-0256">Endoplasmic reticulum</keyword>